<organism evidence="5 6">
    <name type="scientific">Nocardiopsis tropica</name>
    <dbReference type="NCBI Taxonomy" id="109330"/>
    <lineage>
        <taxon>Bacteria</taxon>
        <taxon>Bacillati</taxon>
        <taxon>Actinomycetota</taxon>
        <taxon>Actinomycetes</taxon>
        <taxon>Streptosporangiales</taxon>
        <taxon>Nocardiopsidaceae</taxon>
        <taxon>Nocardiopsis</taxon>
    </lineage>
</organism>
<evidence type="ECO:0000256" key="1">
    <source>
        <dbReference type="SAM" id="MobiDB-lite"/>
    </source>
</evidence>
<dbReference type="InterPro" id="IPR047589">
    <property type="entry name" value="DUF11_rpt"/>
</dbReference>
<keyword evidence="2" id="KW-0472">Membrane</keyword>
<dbReference type="NCBIfam" id="TIGR01451">
    <property type="entry name" value="B_ant_repeat"/>
    <property type="match status" value="1"/>
</dbReference>
<comment type="caution">
    <text evidence="5">The sequence shown here is derived from an EMBL/GenBank/DDBJ whole genome shotgun (WGS) entry which is preliminary data.</text>
</comment>
<dbReference type="EMBL" id="JAUUCC010000016">
    <property type="protein sequence ID" value="MEE2050535.1"/>
    <property type="molecule type" value="Genomic_DNA"/>
</dbReference>
<evidence type="ECO:0000313" key="5">
    <source>
        <dbReference type="EMBL" id="MEE2050535.1"/>
    </source>
</evidence>
<reference evidence="5 6" key="1">
    <citation type="submission" date="2023-07" db="EMBL/GenBank/DDBJ databases">
        <authorList>
            <person name="Girao M."/>
            <person name="Carvalho M.F."/>
        </authorList>
    </citation>
    <scope>NUCLEOTIDE SEQUENCE [LARGE SCALE GENOMIC DNA]</scope>
    <source>
        <strain evidence="5 6">66/93</strain>
    </source>
</reference>
<dbReference type="Pfam" id="PF01345">
    <property type="entry name" value="DUF11"/>
    <property type="match status" value="1"/>
</dbReference>
<gene>
    <name evidence="5" type="ORF">Q8A49_08500</name>
</gene>
<feature type="domain" description="DUF11" evidence="4">
    <location>
        <begin position="49"/>
        <end position="126"/>
    </location>
</feature>
<accession>A0ABU7KML5</accession>
<keyword evidence="3" id="KW-0732">Signal</keyword>
<dbReference type="Proteomes" id="UP001348641">
    <property type="component" value="Unassembled WGS sequence"/>
</dbReference>
<feature type="compositionally biased region" description="Pro residues" evidence="1">
    <location>
        <begin position="199"/>
        <end position="208"/>
    </location>
</feature>
<proteinExistence type="predicted"/>
<feature type="region of interest" description="Disordered" evidence="1">
    <location>
        <begin position="192"/>
        <end position="212"/>
    </location>
</feature>
<evidence type="ECO:0000259" key="4">
    <source>
        <dbReference type="Pfam" id="PF01345"/>
    </source>
</evidence>
<evidence type="ECO:0000256" key="2">
    <source>
        <dbReference type="SAM" id="Phobius"/>
    </source>
</evidence>
<name>A0ABU7KML5_9ACTN</name>
<evidence type="ECO:0000256" key="3">
    <source>
        <dbReference type="SAM" id="SignalP"/>
    </source>
</evidence>
<keyword evidence="2" id="KW-0812">Transmembrane</keyword>
<protein>
    <recommendedName>
        <fullName evidence="4">DUF11 domain-containing protein</fullName>
    </recommendedName>
</protein>
<keyword evidence="2" id="KW-1133">Transmembrane helix</keyword>
<feature type="signal peptide" evidence="3">
    <location>
        <begin position="1"/>
        <end position="23"/>
    </location>
</feature>
<dbReference type="RefSeq" id="WP_330157745.1">
    <property type="nucleotide sequence ID" value="NZ_BAAAJA010000010.1"/>
</dbReference>
<sequence length="229" mass="23503">MAVTTAMSALGLAAMIALPGAHHAPGPGPSADDAAVPGADTLHVSLGTRSDEERLSPGDHVEYTIRVRNSGAGDLPDAEIVQFLPSTMRYVSGSAGTRAGVEEGQVTWTHDLASGERADFRVTGEITGVREGGAHPVTTVCLRPEPGAALAACSSAVHRVHGSVPLVWVVAGLLLLVASAACVGGYARHRGNRRSDPLPHLPGGPAPEPAANVRTLTDGADVYELDAHR</sequence>
<feature type="transmembrane region" description="Helical" evidence="2">
    <location>
        <begin position="166"/>
        <end position="187"/>
    </location>
</feature>
<feature type="chain" id="PRO_5047102690" description="DUF11 domain-containing protein" evidence="3">
    <location>
        <begin position="24"/>
        <end position="229"/>
    </location>
</feature>
<evidence type="ECO:0000313" key="6">
    <source>
        <dbReference type="Proteomes" id="UP001348641"/>
    </source>
</evidence>
<dbReference type="InterPro" id="IPR001434">
    <property type="entry name" value="OmcB-like_DUF11"/>
</dbReference>